<dbReference type="AlphaFoldDB" id="A0A7W7P0S0"/>
<dbReference type="GO" id="GO:0008235">
    <property type="term" value="F:metalloexopeptidase activity"/>
    <property type="evidence" value="ECO:0007669"/>
    <property type="project" value="TreeGrafter"/>
</dbReference>
<dbReference type="InterPro" id="IPR028090">
    <property type="entry name" value="JAB_dom_prok"/>
</dbReference>
<reference evidence="7 8" key="1">
    <citation type="submission" date="2020-08" db="EMBL/GenBank/DDBJ databases">
        <title>Functional genomics of gut bacteria from endangered species of beetles.</title>
        <authorList>
            <person name="Carlos-Shanley C."/>
        </authorList>
    </citation>
    <scope>NUCLEOTIDE SEQUENCE [LARGE SCALE GENOMIC DNA]</scope>
    <source>
        <strain evidence="7 8">S00179</strain>
    </source>
</reference>
<evidence type="ECO:0000256" key="4">
    <source>
        <dbReference type="ARBA" id="ARBA00022833"/>
    </source>
</evidence>
<dbReference type="GO" id="GO:0016779">
    <property type="term" value="F:nucleotidyltransferase activity"/>
    <property type="evidence" value="ECO:0007669"/>
    <property type="project" value="UniProtKB-KW"/>
</dbReference>
<evidence type="ECO:0000256" key="1">
    <source>
        <dbReference type="ARBA" id="ARBA00022670"/>
    </source>
</evidence>
<organism evidence="7 8">
    <name type="scientific">Pseudomonas nitroreducens</name>
    <dbReference type="NCBI Taxonomy" id="46680"/>
    <lineage>
        <taxon>Bacteria</taxon>
        <taxon>Pseudomonadati</taxon>
        <taxon>Pseudomonadota</taxon>
        <taxon>Gammaproteobacteria</taxon>
        <taxon>Pseudomonadales</taxon>
        <taxon>Pseudomonadaceae</taxon>
        <taxon>Pseudomonas</taxon>
    </lineage>
</organism>
<keyword evidence="1" id="KW-0645">Protease</keyword>
<comment type="caution">
    <text evidence="7">The sequence shown here is derived from an EMBL/GenBank/DDBJ whole genome shotgun (WGS) entry which is preliminary data.</text>
</comment>
<proteinExistence type="predicted"/>
<keyword evidence="5" id="KW-0482">Metalloprotease</keyword>
<dbReference type="PROSITE" id="PS50249">
    <property type="entry name" value="MPN"/>
    <property type="match status" value="1"/>
</dbReference>
<dbReference type="Proteomes" id="UP000566995">
    <property type="component" value="Unassembled WGS sequence"/>
</dbReference>
<evidence type="ECO:0000256" key="5">
    <source>
        <dbReference type="ARBA" id="ARBA00023049"/>
    </source>
</evidence>
<evidence type="ECO:0000313" key="7">
    <source>
        <dbReference type="EMBL" id="MBB4862567.1"/>
    </source>
</evidence>
<sequence length="153" mass="16898">MGSQQVLTAAVLQEIFSHAETHYPGECCGLVFADATVHRASNIQDALHRQQPEVFRRTAGNGYTFAIADSLLLQQSLRGGNPARIIYHSHPDVGAYFSREDQDKALFMGEPIFPVAYLVVDVRAARAWGARLFEWNGSEFSCSGEFANRPSHG</sequence>
<dbReference type="GO" id="GO:0008270">
    <property type="term" value="F:zinc ion binding"/>
    <property type="evidence" value="ECO:0007669"/>
    <property type="project" value="TreeGrafter"/>
</dbReference>
<keyword evidence="7" id="KW-0808">Transferase</keyword>
<dbReference type="PANTHER" id="PTHR34858:SF1">
    <property type="entry name" value="CYSO-CYSTEINE PEPTIDASE"/>
    <property type="match status" value="1"/>
</dbReference>
<feature type="domain" description="MPN" evidence="6">
    <location>
        <begin position="5"/>
        <end position="139"/>
    </location>
</feature>
<keyword evidence="2" id="KW-0479">Metal-binding</keyword>
<evidence type="ECO:0000313" key="8">
    <source>
        <dbReference type="Proteomes" id="UP000566995"/>
    </source>
</evidence>
<evidence type="ECO:0000256" key="3">
    <source>
        <dbReference type="ARBA" id="ARBA00022801"/>
    </source>
</evidence>
<dbReference type="Gene3D" id="3.40.140.10">
    <property type="entry name" value="Cytidine Deaminase, domain 2"/>
    <property type="match status" value="1"/>
</dbReference>
<evidence type="ECO:0000259" key="6">
    <source>
        <dbReference type="PROSITE" id="PS50249"/>
    </source>
</evidence>
<accession>A0A7W7P0S0</accession>
<dbReference type="GO" id="GO:0006508">
    <property type="term" value="P:proteolysis"/>
    <property type="evidence" value="ECO:0007669"/>
    <property type="project" value="UniProtKB-KW"/>
</dbReference>
<keyword evidence="3" id="KW-0378">Hydrolase</keyword>
<dbReference type="InterPro" id="IPR051929">
    <property type="entry name" value="VirAsm_ModProt"/>
</dbReference>
<keyword evidence="4" id="KW-0862">Zinc</keyword>
<dbReference type="PANTHER" id="PTHR34858">
    <property type="entry name" value="CYSO-CYSTEINE PEPTIDASE"/>
    <property type="match status" value="1"/>
</dbReference>
<dbReference type="InterPro" id="IPR037518">
    <property type="entry name" value="MPN"/>
</dbReference>
<dbReference type="SUPFAM" id="SSF102712">
    <property type="entry name" value="JAB1/MPN domain"/>
    <property type="match status" value="1"/>
</dbReference>
<evidence type="ECO:0000256" key="2">
    <source>
        <dbReference type="ARBA" id="ARBA00022723"/>
    </source>
</evidence>
<keyword evidence="7" id="KW-0548">Nucleotidyltransferase</keyword>
<gene>
    <name evidence="7" type="ORF">HNP46_001411</name>
</gene>
<name>A0A7W7P0S0_PSENT</name>
<dbReference type="EMBL" id="JACHLI010000004">
    <property type="protein sequence ID" value="MBB4862567.1"/>
    <property type="molecule type" value="Genomic_DNA"/>
</dbReference>
<protein>
    <submittedName>
        <fullName evidence="7">Adenylyltransferase/sulfurtransferase</fullName>
    </submittedName>
</protein>
<dbReference type="Pfam" id="PF14464">
    <property type="entry name" value="Prok-JAB"/>
    <property type="match status" value="1"/>
</dbReference>